<dbReference type="AlphaFoldDB" id="A0A0Q0ELG0"/>
<accession>A0A0Q0ELG0</accession>
<name>A0A0Q0ELG0_9PSED</name>
<dbReference type="EMBL" id="LJRR01000346">
    <property type="protein sequence ID" value="KPZ11782.1"/>
    <property type="molecule type" value="Genomic_DNA"/>
</dbReference>
<reference evidence="2 3" key="1">
    <citation type="submission" date="2015-09" db="EMBL/GenBank/DDBJ databases">
        <title>Genome announcement of multiple Pseudomonas syringae strains.</title>
        <authorList>
            <person name="Thakur S."/>
            <person name="Wang P.W."/>
            <person name="Gong Y."/>
            <person name="Weir B.S."/>
            <person name="Guttman D.S."/>
        </authorList>
    </citation>
    <scope>NUCLEOTIDE SEQUENCE [LARGE SCALE GENOMIC DNA]</scope>
    <source>
        <strain evidence="2 3">ICMP3963</strain>
    </source>
</reference>
<evidence type="ECO:0000313" key="3">
    <source>
        <dbReference type="Proteomes" id="UP000050317"/>
    </source>
</evidence>
<comment type="caution">
    <text evidence="2">The sequence shown here is derived from an EMBL/GenBank/DDBJ whole genome shotgun (WGS) entry which is preliminary data.</text>
</comment>
<protein>
    <submittedName>
        <fullName evidence="2">YD repeat protein</fullName>
    </submittedName>
</protein>
<gene>
    <name evidence="2" type="ORF">ALO40_05289</name>
</gene>
<feature type="region of interest" description="Disordered" evidence="1">
    <location>
        <begin position="1"/>
        <end position="41"/>
    </location>
</feature>
<evidence type="ECO:0000256" key="1">
    <source>
        <dbReference type="SAM" id="MobiDB-lite"/>
    </source>
</evidence>
<organism evidence="2 3">
    <name type="scientific">Pseudomonas syringae pv. viburni</name>
    <dbReference type="NCBI Taxonomy" id="251703"/>
    <lineage>
        <taxon>Bacteria</taxon>
        <taxon>Pseudomonadati</taxon>
        <taxon>Pseudomonadota</taxon>
        <taxon>Gammaproteobacteria</taxon>
        <taxon>Pseudomonadales</taxon>
        <taxon>Pseudomonadaceae</taxon>
        <taxon>Pseudomonas</taxon>
    </lineage>
</organism>
<evidence type="ECO:0000313" key="2">
    <source>
        <dbReference type="EMBL" id="KPZ11782.1"/>
    </source>
</evidence>
<sequence>MPKVEASSGSTSNLGGVSGSDRNVGLRNVSPAKSEFPRRQDFVRDPISKEVEGIRFNAISEAGFSGY</sequence>
<dbReference type="Proteomes" id="UP000050317">
    <property type="component" value="Unassembled WGS sequence"/>
</dbReference>
<dbReference type="PATRIC" id="fig|251703.9.peg.3489"/>
<proteinExistence type="predicted"/>